<accession>A0A2S2P3K4</accession>
<protein>
    <submittedName>
        <fullName evidence="2">Uncharacterized protein</fullName>
    </submittedName>
</protein>
<keyword evidence="1" id="KW-0812">Transmembrane</keyword>
<organism evidence="2">
    <name type="scientific">Schizaphis graminum</name>
    <name type="common">Green bug aphid</name>
    <dbReference type="NCBI Taxonomy" id="13262"/>
    <lineage>
        <taxon>Eukaryota</taxon>
        <taxon>Metazoa</taxon>
        <taxon>Ecdysozoa</taxon>
        <taxon>Arthropoda</taxon>
        <taxon>Hexapoda</taxon>
        <taxon>Insecta</taxon>
        <taxon>Pterygota</taxon>
        <taxon>Neoptera</taxon>
        <taxon>Paraneoptera</taxon>
        <taxon>Hemiptera</taxon>
        <taxon>Sternorrhyncha</taxon>
        <taxon>Aphidomorpha</taxon>
        <taxon>Aphidoidea</taxon>
        <taxon>Aphididae</taxon>
        <taxon>Aphidini</taxon>
        <taxon>Schizaphis</taxon>
    </lineage>
</organism>
<evidence type="ECO:0000256" key="1">
    <source>
        <dbReference type="SAM" id="Phobius"/>
    </source>
</evidence>
<reference evidence="2" key="1">
    <citation type="submission" date="2018-04" db="EMBL/GenBank/DDBJ databases">
        <title>Transcriptome of Schizaphis graminum biotype I.</title>
        <authorList>
            <person name="Scully E.D."/>
            <person name="Geib S.M."/>
            <person name="Palmer N.A."/>
            <person name="Koch K."/>
            <person name="Bradshaw J."/>
            <person name="Heng-Moss T."/>
            <person name="Sarath G."/>
        </authorList>
    </citation>
    <scope>NUCLEOTIDE SEQUENCE</scope>
</reference>
<evidence type="ECO:0000313" key="2">
    <source>
        <dbReference type="EMBL" id="MBY24005.1"/>
    </source>
</evidence>
<feature type="transmembrane region" description="Helical" evidence="1">
    <location>
        <begin position="26"/>
        <end position="42"/>
    </location>
</feature>
<dbReference type="AlphaFoldDB" id="A0A2S2P3K4"/>
<gene>
    <name evidence="2" type="ORF">g.93899</name>
</gene>
<sequence length="100" mass="11357">MVAYWHPLFKTTELVNFSNIATSRPLFIPMIYGYVVVIFYILDQRSTVTRQSAVEYAHCSFCNYQLCISAIDVGLLGLLGLGTAILKNAIIHRYGFDYII</sequence>
<keyword evidence="1" id="KW-1133">Transmembrane helix</keyword>
<dbReference type="EMBL" id="GGMR01011386">
    <property type="protein sequence ID" value="MBY24005.1"/>
    <property type="molecule type" value="Transcribed_RNA"/>
</dbReference>
<proteinExistence type="predicted"/>
<keyword evidence="1" id="KW-0472">Membrane</keyword>
<name>A0A2S2P3K4_SCHGA</name>